<evidence type="ECO:0000259" key="3">
    <source>
        <dbReference type="PROSITE" id="PS50112"/>
    </source>
</evidence>
<evidence type="ECO:0000256" key="2">
    <source>
        <dbReference type="SAM" id="Phobius"/>
    </source>
</evidence>
<evidence type="ECO:0000259" key="4">
    <source>
        <dbReference type="PROSITE" id="PS50113"/>
    </source>
</evidence>
<dbReference type="Pfam" id="PF08448">
    <property type="entry name" value="PAS_4"/>
    <property type="match status" value="1"/>
</dbReference>
<dbReference type="PROSITE" id="PS50112">
    <property type="entry name" value="PAS"/>
    <property type="match status" value="1"/>
</dbReference>
<comment type="caution">
    <text evidence="6">The sequence shown here is derived from an EMBL/GenBank/DDBJ whole genome shotgun (WGS) entry which is preliminary data.</text>
</comment>
<dbReference type="InterPro" id="IPR035965">
    <property type="entry name" value="PAS-like_dom_sf"/>
</dbReference>
<feature type="transmembrane region" description="Helical" evidence="2">
    <location>
        <begin position="116"/>
        <end position="136"/>
    </location>
</feature>
<dbReference type="InterPro" id="IPR043128">
    <property type="entry name" value="Rev_trsase/Diguanyl_cyclase"/>
</dbReference>
<dbReference type="InterPro" id="IPR013656">
    <property type="entry name" value="PAS_4"/>
</dbReference>
<dbReference type="PROSITE" id="PS50113">
    <property type="entry name" value="PAC"/>
    <property type="match status" value="1"/>
</dbReference>
<dbReference type="Proteomes" id="UP000652074">
    <property type="component" value="Unassembled WGS sequence"/>
</dbReference>
<dbReference type="NCBIfam" id="TIGR00229">
    <property type="entry name" value="sensory_box"/>
    <property type="match status" value="1"/>
</dbReference>
<feature type="domain" description="PAC" evidence="4">
    <location>
        <begin position="297"/>
        <end position="349"/>
    </location>
</feature>
<feature type="transmembrane region" description="Helical" evidence="2">
    <location>
        <begin position="167"/>
        <end position="188"/>
    </location>
</feature>
<dbReference type="Gene3D" id="3.30.70.270">
    <property type="match status" value="1"/>
</dbReference>
<sequence>MEHGDVERKYSVQLDAELVALLYRNAPQAYAITLVNGAILAFVQGSHVAFSPLLAWYGALVSVTALRTWLVRRYVRARTAPDAARRWNSAYVAGTALAGCVWGATAFVMIPSSSAAHEVFVAFVLAGMSAGSITVLAFRMEACLAFLLPTLLPLAFRYLMLGTTLHAVMGIMTSIFLIGMLITALSFNRSVRTSLILRFDKRELEEENRRRDRAEQALLLEKDRLLTVLSSIGEGVALIDADGRIEYLNSVAEGICGYSSDSARGRPASEVFESFDRELHERTSTGMEDTLNRACHITKQTVMVLNGGDRRVIEELATPLYDRHRKVVGAVSILRDVTEALQREEELAHAADHDALTGLPNRSLLHNRLQQAIVRAQRKHETFALLFLDLDRFKEVNDTMGHAAGDALLVEAARRLSHAVREEDTVARLGGDEFVVLLEGPTLERHAQAIADKICQIVGEPYELGTQSATVSVSIGASFFPKDGRDPDALLCHADADMYRAKRG</sequence>
<keyword evidence="2" id="KW-1133">Transmembrane helix</keyword>
<dbReference type="Gene3D" id="3.30.450.20">
    <property type="entry name" value="PAS domain"/>
    <property type="match status" value="1"/>
</dbReference>
<dbReference type="SUPFAM" id="SSF55073">
    <property type="entry name" value="Nucleotide cyclase"/>
    <property type="match status" value="1"/>
</dbReference>
<evidence type="ECO:0000259" key="5">
    <source>
        <dbReference type="PROSITE" id="PS50887"/>
    </source>
</evidence>
<dbReference type="InterPro" id="IPR000700">
    <property type="entry name" value="PAS-assoc_C"/>
</dbReference>
<evidence type="ECO:0000256" key="1">
    <source>
        <dbReference type="SAM" id="Coils"/>
    </source>
</evidence>
<dbReference type="SMART" id="SM00091">
    <property type="entry name" value="PAS"/>
    <property type="match status" value="1"/>
</dbReference>
<dbReference type="InterPro" id="IPR000160">
    <property type="entry name" value="GGDEF_dom"/>
</dbReference>
<keyword evidence="1" id="KW-0175">Coiled coil</keyword>
<name>A0ABX1MJ10_9RHOO</name>
<feature type="transmembrane region" description="Helical" evidence="2">
    <location>
        <begin position="143"/>
        <end position="161"/>
    </location>
</feature>
<dbReference type="InterPro" id="IPR029787">
    <property type="entry name" value="Nucleotide_cyclase"/>
</dbReference>
<feature type="transmembrane region" description="Helical" evidence="2">
    <location>
        <begin position="90"/>
        <end position="110"/>
    </location>
</feature>
<dbReference type="PANTHER" id="PTHR44757:SF2">
    <property type="entry name" value="BIOFILM ARCHITECTURE MAINTENANCE PROTEIN MBAA"/>
    <property type="match status" value="1"/>
</dbReference>
<dbReference type="SMART" id="SM00267">
    <property type="entry name" value="GGDEF"/>
    <property type="match status" value="1"/>
</dbReference>
<feature type="domain" description="PAS" evidence="3">
    <location>
        <begin position="221"/>
        <end position="294"/>
    </location>
</feature>
<evidence type="ECO:0000313" key="7">
    <source>
        <dbReference type="Proteomes" id="UP000652074"/>
    </source>
</evidence>
<keyword evidence="2" id="KW-0472">Membrane</keyword>
<feature type="transmembrane region" description="Helical" evidence="2">
    <location>
        <begin position="53"/>
        <end position="70"/>
    </location>
</feature>
<protein>
    <submittedName>
        <fullName evidence="6">Diguanylate cyclase</fullName>
    </submittedName>
</protein>
<feature type="transmembrane region" description="Helical" evidence="2">
    <location>
        <begin position="29"/>
        <end position="47"/>
    </location>
</feature>
<keyword evidence="7" id="KW-1185">Reference proteome</keyword>
<keyword evidence="2" id="KW-0812">Transmembrane</keyword>
<reference evidence="6 7" key="1">
    <citation type="submission" date="2019-12" db="EMBL/GenBank/DDBJ databases">
        <title>Comparative genomics gives insights into the taxonomy of the Azoarcus-Aromatoleum group and reveals separate origins of nif in the plant-associated Azoarcus and non-plant-associated Aromatoleum sub-groups.</title>
        <authorList>
            <person name="Lafos M."/>
            <person name="Maluk M."/>
            <person name="Batista M."/>
            <person name="Junghare M."/>
            <person name="Carmona M."/>
            <person name="Faoro H."/>
            <person name="Cruz L.M."/>
            <person name="Battistoni F."/>
            <person name="De Souza E."/>
            <person name="Pedrosa F."/>
            <person name="Chen W.-M."/>
            <person name="Poole P.S."/>
            <person name="Dixon R.A."/>
            <person name="James E.K."/>
        </authorList>
    </citation>
    <scope>NUCLEOTIDE SEQUENCE [LARGE SCALE GENOMIC DNA]</scope>
    <source>
        <strain evidence="6 7">ToN1</strain>
    </source>
</reference>
<dbReference type="CDD" id="cd01949">
    <property type="entry name" value="GGDEF"/>
    <property type="match status" value="1"/>
</dbReference>
<dbReference type="PANTHER" id="PTHR44757">
    <property type="entry name" value="DIGUANYLATE CYCLASE DGCP"/>
    <property type="match status" value="1"/>
</dbReference>
<feature type="domain" description="GGDEF" evidence="5">
    <location>
        <begin position="381"/>
        <end position="504"/>
    </location>
</feature>
<dbReference type="CDD" id="cd00130">
    <property type="entry name" value="PAS"/>
    <property type="match status" value="1"/>
</dbReference>
<dbReference type="InterPro" id="IPR000014">
    <property type="entry name" value="PAS"/>
</dbReference>
<dbReference type="SUPFAM" id="SSF55785">
    <property type="entry name" value="PYP-like sensor domain (PAS domain)"/>
    <property type="match status" value="1"/>
</dbReference>
<dbReference type="EMBL" id="WTVR01000002">
    <property type="protein sequence ID" value="NMF87130.1"/>
    <property type="molecule type" value="Genomic_DNA"/>
</dbReference>
<dbReference type="PROSITE" id="PS50887">
    <property type="entry name" value="GGDEF"/>
    <property type="match status" value="1"/>
</dbReference>
<dbReference type="NCBIfam" id="TIGR00254">
    <property type="entry name" value="GGDEF"/>
    <property type="match status" value="1"/>
</dbReference>
<gene>
    <name evidence="6" type="ORF">GPA26_01410</name>
</gene>
<feature type="coiled-coil region" evidence="1">
    <location>
        <begin position="197"/>
        <end position="224"/>
    </location>
</feature>
<dbReference type="Pfam" id="PF00990">
    <property type="entry name" value="GGDEF"/>
    <property type="match status" value="1"/>
</dbReference>
<accession>A0ABX1MJ10</accession>
<dbReference type="InterPro" id="IPR052155">
    <property type="entry name" value="Biofilm_reg_signaling"/>
</dbReference>
<evidence type="ECO:0000313" key="6">
    <source>
        <dbReference type="EMBL" id="NMF87130.1"/>
    </source>
</evidence>
<organism evidence="6 7">
    <name type="scientific">Aromatoleum petrolei</name>
    <dbReference type="NCBI Taxonomy" id="76116"/>
    <lineage>
        <taxon>Bacteria</taxon>
        <taxon>Pseudomonadati</taxon>
        <taxon>Pseudomonadota</taxon>
        <taxon>Betaproteobacteria</taxon>
        <taxon>Rhodocyclales</taxon>
        <taxon>Rhodocyclaceae</taxon>
        <taxon>Aromatoleum</taxon>
    </lineage>
</organism>
<proteinExistence type="predicted"/>